<sequence length="135" mass="15086">MEKKENQEKGEDGGGEGEEGGGRGGGIGRRRCCSRGGMVFTNNCQILASSGIHSSLYHRFEHIRYSSMNFIYKEYNQQKHSEIGMHMNICTTLALNVKGNNVKQPDVCKMRIVLSANKENVFDIIKVTDENLSIN</sequence>
<dbReference type="AlphaFoldDB" id="A0AA36FCU4"/>
<proteinExistence type="predicted"/>
<evidence type="ECO:0000256" key="1">
    <source>
        <dbReference type="SAM" id="MobiDB-lite"/>
    </source>
</evidence>
<name>A0AA36FCU4_OCTVU</name>
<dbReference type="EMBL" id="OX597827">
    <property type="protein sequence ID" value="CAI9732877.1"/>
    <property type="molecule type" value="Genomic_DNA"/>
</dbReference>
<reference evidence="2" key="1">
    <citation type="submission" date="2023-08" db="EMBL/GenBank/DDBJ databases">
        <authorList>
            <person name="Alioto T."/>
            <person name="Alioto T."/>
            <person name="Gomez Garrido J."/>
        </authorList>
    </citation>
    <scope>NUCLEOTIDE SEQUENCE</scope>
</reference>
<protein>
    <submittedName>
        <fullName evidence="2">Uncharacterized protein</fullName>
    </submittedName>
</protein>
<evidence type="ECO:0000313" key="2">
    <source>
        <dbReference type="EMBL" id="CAI9732877.1"/>
    </source>
</evidence>
<feature type="compositionally biased region" description="Basic and acidic residues" evidence="1">
    <location>
        <begin position="1"/>
        <end position="12"/>
    </location>
</feature>
<evidence type="ECO:0000313" key="3">
    <source>
        <dbReference type="Proteomes" id="UP001162480"/>
    </source>
</evidence>
<feature type="region of interest" description="Disordered" evidence="1">
    <location>
        <begin position="1"/>
        <end position="26"/>
    </location>
</feature>
<gene>
    <name evidence="2" type="ORF">OCTVUL_1B024728</name>
</gene>
<accession>A0AA36FCU4</accession>
<keyword evidence="3" id="KW-1185">Reference proteome</keyword>
<organism evidence="2 3">
    <name type="scientific">Octopus vulgaris</name>
    <name type="common">Common octopus</name>
    <dbReference type="NCBI Taxonomy" id="6645"/>
    <lineage>
        <taxon>Eukaryota</taxon>
        <taxon>Metazoa</taxon>
        <taxon>Spiralia</taxon>
        <taxon>Lophotrochozoa</taxon>
        <taxon>Mollusca</taxon>
        <taxon>Cephalopoda</taxon>
        <taxon>Coleoidea</taxon>
        <taxon>Octopodiformes</taxon>
        <taxon>Octopoda</taxon>
        <taxon>Incirrata</taxon>
        <taxon>Octopodidae</taxon>
        <taxon>Octopus</taxon>
    </lineage>
</organism>
<dbReference type="Proteomes" id="UP001162480">
    <property type="component" value="Chromosome 14"/>
</dbReference>